<organism evidence="1 2">
    <name type="scientific">Ralstonia solanacearum</name>
    <name type="common">Pseudomonas solanacearum</name>
    <dbReference type="NCBI Taxonomy" id="305"/>
    <lineage>
        <taxon>Bacteria</taxon>
        <taxon>Pseudomonadati</taxon>
        <taxon>Pseudomonadota</taxon>
        <taxon>Betaproteobacteria</taxon>
        <taxon>Burkholderiales</taxon>
        <taxon>Burkholderiaceae</taxon>
        <taxon>Ralstonia</taxon>
        <taxon>Ralstonia solanacearum species complex</taxon>
    </lineage>
</organism>
<name>A0AAD0S7V5_RALSL</name>
<dbReference type="AlphaFoldDB" id="A0AAD0S7V5"/>
<reference evidence="1 2" key="1">
    <citation type="submission" date="2017-08" db="EMBL/GenBank/DDBJ databases">
        <title>Genome sequences of Ralstonia solanacearum Species Complex (RSSC) isolated from Potato bacterial wilts in Korea.</title>
        <authorList>
            <person name="Cho H."/>
            <person name="Song E.-S."/>
            <person name="Lee Y.K."/>
            <person name="Lee S."/>
            <person name="Lee S.-W."/>
            <person name="Jo A."/>
            <person name="Kim J.-G."/>
            <person name="Hwang I."/>
        </authorList>
    </citation>
    <scope>NUCLEOTIDE SEQUENCE [LARGE SCALE GENOMIC DNA]</scope>
    <source>
        <strain evidence="1 2">T98</strain>
    </source>
</reference>
<evidence type="ECO:0000313" key="1">
    <source>
        <dbReference type="EMBL" id="AXV82156.1"/>
    </source>
</evidence>
<evidence type="ECO:0000313" key="2">
    <source>
        <dbReference type="Proteomes" id="UP000261758"/>
    </source>
</evidence>
<accession>A0AAD0S7V5</accession>
<dbReference type="EMBL" id="CP022759">
    <property type="protein sequence ID" value="AXV82156.1"/>
    <property type="molecule type" value="Genomic_DNA"/>
</dbReference>
<dbReference type="Proteomes" id="UP000261758">
    <property type="component" value="Chromosome"/>
</dbReference>
<sequence>MPWEVIIKAYRSEHLAKNKFDSVSEYAENFFTFLKSAASPISTTDRERYLVEGLRRATLHIIGQLGQAVPAITDQNLSTQDRAAKATAQLTAFESTIDQRPYKRDGLETAATHTLAAPPQAFRDAVTFGLHKGGIADVVDLEHLVRLACKCYFHEYESLQTPTGVVFAGYGKLEYFPSVIEYAVPGFVGSEFVFDKSEETSISNDVPSAILPFATTSAVDAFVRGVGLDVFSGVDDAYKKFAVDFARSMLQTAQAQEPANFDVEAEKSLSSFMDFWYGRSLDAHYHSLKGVIASLPVEEMTHLAETLVTLESLKERVTTPKQSVGGPIDVAVITKSEGLVWIKRKHFFDSEKNLRFVLRQRAMYQ</sequence>
<gene>
    <name evidence="1" type="ORF">CJO77_11790</name>
</gene>
<protein>
    <submittedName>
        <fullName evidence="1">Uncharacterized protein</fullName>
    </submittedName>
</protein>
<proteinExistence type="predicted"/>